<dbReference type="eggNOG" id="COG1678">
    <property type="taxonomic scope" value="Bacteria"/>
</dbReference>
<name>M9RV27_9RHOB</name>
<dbReference type="NCBIfam" id="NF001268">
    <property type="entry name" value="PRK00228.1-4"/>
    <property type="match status" value="1"/>
</dbReference>
<dbReference type="InterPro" id="IPR003774">
    <property type="entry name" value="AlgH-like"/>
</dbReference>
<sequence>MGERYVSEPRRTIRVQTALVNSGQRPHSSIMTDTTDLTGKLLIAMPDMGDPRFDRAVIFICAHSADGAMGLIVNKPAPDVRFSDLLEQLSIDEGDQTTDVRIHFGGPVETGRGFVLHTSDYKLGAGTMEVAGGFAMTATLDILEDIATGGGPKRSMLGLGYTGWGPGQLESELVKNGWLVCDATDDILFGRAAEHKWTAALKVLGVNPLMLSASGGSA</sequence>
<dbReference type="EMBL" id="CP003742">
    <property type="protein sequence ID" value="AGI73715.1"/>
    <property type="molecule type" value="Genomic_DNA"/>
</dbReference>
<evidence type="ECO:0000313" key="3">
    <source>
        <dbReference type="EMBL" id="AGI73715.1"/>
    </source>
</evidence>
<dbReference type="HOGENOM" id="CLU_057596_1_0_5"/>
<dbReference type="Proteomes" id="UP000004688">
    <property type="component" value="Chromosome"/>
</dbReference>
<accession>M9RV27</accession>
<reference evidence="3 4" key="1">
    <citation type="journal article" date="2013" name="PLoS ONE">
        <title>Poles Apart: Arctic and Antarctic Octadecabacter strains Share High Genome Plasticity and a New Type of Xanthorhodopsin.</title>
        <authorList>
            <person name="Vollmers J."/>
            <person name="Voget S."/>
            <person name="Dietrich S."/>
            <person name="Gollnow K."/>
            <person name="Smits M."/>
            <person name="Meyer K."/>
            <person name="Brinkhoff T."/>
            <person name="Simon M."/>
            <person name="Daniel R."/>
        </authorList>
    </citation>
    <scope>NUCLEOTIDE SEQUENCE [LARGE SCALE GENOMIC DNA]</scope>
    <source>
        <strain evidence="3 4">238</strain>
    </source>
</reference>
<proteinExistence type="inferred from homology"/>
<evidence type="ECO:0000256" key="2">
    <source>
        <dbReference type="HAMAP-Rule" id="MF_00758"/>
    </source>
</evidence>
<evidence type="ECO:0000313" key="4">
    <source>
        <dbReference type="Proteomes" id="UP000004688"/>
    </source>
</evidence>
<comment type="similarity">
    <text evidence="1 2">Belongs to the UPF0301 (AlgH) family.</text>
</comment>
<dbReference type="Gene3D" id="3.40.1740.10">
    <property type="entry name" value="VC0467-like"/>
    <property type="match status" value="1"/>
</dbReference>
<dbReference type="KEGG" id="oar:OA238_c37660"/>
<gene>
    <name evidence="3" type="ORF">OA238_c37660</name>
</gene>
<dbReference type="PANTHER" id="PTHR30327:SF1">
    <property type="entry name" value="UPF0301 PROTEIN YQGE"/>
    <property type="match status" value="1"/>
</dbReference>
<dbReference type="AlphaFoldDB" id="M9RV27"/>
<dbReference type="STRING" id="391616.OA238_c37660"/>
<evidence type="ECO:0000256" key="1">
    <source>
        <dbReference type="ARBA" id="ARBA00009600"/>
    </source>
</evidence>
<organism evidence="3 4">
    <name type="scientific">Octadecabacter arcticus 238</name>
    <dbReference type="NCBI Taxonomy" id="391616"/>
    <lineage>
        <taxon>Bacteria</taxon>
        <taxon>Pseudomonadati</taxon>
        <taxon>Pseudomonadota</taxon>
        <taxon>Alphaproteobacteria</taxon>
        <taxon>Rhodobacterales</taxon>
        <taxon>Roseobacteraceae</taxon>
        <taxon>Octadecabacter</taxon>
    </lineage>
</organism>
<dbReference type="Pfam" id="PF02622">
    <property type="entry name" value="DUF179"/>
    <property type="match status" value="1"/>
</dbReference>
<keyword evidence="4" id="KW-1185">Reference proteome</keyword>
<dbReference type="SUPFAM" id="SSF143456">
    <property type="entry name" value="VC0467-like"/>
    <property type="match status" value="1"/>
</dbReference>
<dbReference type="GO" id="GO:0005829">
    <property type="term" value="C:cytosol"/>
    <property type="evidence" value="ECO:0007669"/>
    <property type="project" value="TreeGrafter"/>
</dbReference>
<protein>
    <recommendedName>
        <fullName evidence="2">UPF0301 protein OA238_c37660</fullName>
    </recommendedName>
</protein>
<dbReference type="PANTHER" id="PTHR30327">
    <property type="entry name" value="UNCHARACTERIZED PROTEIN YQGE"/>
    <property type="match status" value="1"/>
</dbReference>
<dbReference type="HAMAP" id="MF_00758">
    <property type="entry name" value="UPF0301"/>
    <property type="match status" value="1"/>
</dbReference>